<evidence type="ECO:0000313" key="1">
    <source>
        <dbReference type="EMBL" id="RSN71403.1"/>
    </source>
</evidence>
<dbReference type="EMBL" id="RXII01000012">
    <property type="protein sequence ID" value="RZN63523.1"/>
    <property type="molecule type" value="Genomic_DNA"/>
</dbReference>
<keyword evidence="3" id="KW-1185">Reference proteome</keyword>
<comment type="caution">
    <text evidence="1">The sequence shown here is derived from an EMBL/GenBank/DDBJ whole genome shotgun (WGS) entry which is preliminary data.</text>
</comment>
<reference evidence="1 3" key="1">
    <citation type="submission" date="2018-10" db="EMBL/GenBank/DDBJ databases">
        <title>Co-occurring genomic capacity for anaerobic methane metabolism and dissimilatory sulfite reduction discovered in the Korarchaeota.</title>
        <authorList>
            <person name="Mckay L.J."/>
            <person name="Dlakic M."/>
            <person name="Fields M.W."/>
            <person name="Delmont T.O."/>
            <person name="Eren A.M."/>
            <person name="Jay Z.J."/>
            <person name="Klingelsmith K.B."/>
            <person name="Rusch D.B."/>
            <person name="Inskeep W.P."/>
        </authorList>
    </citation>
    <scope>NUCLEOTIDE SEQUENCE [LARGE SCALE GENOMIC DNA]</scope>
    <source>
        <strain evidence="1 3">MDKW</strain>
    </source>
</reference>
<protein>
    <submittedName>
        <fullName evidence="1">Uncharacterized protein</fullName>
    </submittedName>
</protein>
<dbReference type="OrthoDB" id="31479at2157"/>
<evidence type="ECO:0000313" key="3">
    <source>
        <dbReference type="Proteomes" id="UP000277582"/>
    </source>
</evidence>
<dbReference type="Proteomes" id="UP000316217">
    <property type="component" value="Unassembled WGS sequence"/>
</dbReference>
<dbReference type="AlphaFoldDB" id="A0A429GCA5"/>
<organism evidence="1 3">
    <name type="scientific">Candidatus Methanodesulfokora washburnensis</name>
    <dbReference type="NCBI Taxonomy" id="2478471"/>
    <lineage>
        <taxon>Archaea</taxon>
        <taxon>Thermoproteota</taxon>
        <taxon>Candidatus Korarchaeia</taxon>
        <taxon>Candidatus Korarchaeia incertae sedis</taxon>
        <taxon>Candidatus Methanodesulfokora</taxon>
    </lineage>
</organism>
<evidence type="ECO:0000313" key="2">
    <source>
        <dbReference type="EMBL" id="RZN63523.1"/>
    </source>
</evidence>
<dbReference type="Proteomes" id="UP000277582">
    <property type="component" value="Unassembled WGS sequence"/>
</dbReference>
<evidence type="ECO:0000313" key="4">
    <source>
        <dbReference type="Proteomes" id="UP000316217"/>
    </source>
</evidence>
<dbReference type="RefSeq" id="WP_125672996.1">
    <property type="nucleotide sequence ID" value="NZ_RCOS01000176.1"/>
</dbReference>
<accession>A0A429GCA5</accession>
<dbReference type="SUPFAM" id="SSF53271">
    <property type="entry name" value="PRTase-like"/>
    <property type="match status" value="1"/>
</dbReference>
<sequence>MELKLTIKESGSIRLYSVDFPEMKDFLKVYIFYSEPAFKVAAHPHIVLDEFHNMMRRAAEEIAPFIASRVEGDPVLVHVLRAGPGYHLHDALSEALDLREVFIRTQYVLNTYMDHRAVREIKVTYQDFSQLRRGDITVIKPDTEATGGTGEKVLERIKIESEIRDCNLRKLILYGYISKEGLLRIARKASSIGFEEVMAIALIDIPHLSSNMYDMPAFGPDLSLWREKKEIRFLGSITDVEIFKKLLMEYVPGVDQPGDFSERQKLLYDGYSWRRGEVEFHLRKSEEAIMTALETGTLTEQQKKIAENEIKAIWSILERIRRT</sequence>
<gene>
    <name evidence="1" type="ORF">D6D85_16190</name>
    <name evidence="2" type="ORF">EF810_00705</name>
</gene>
<proteinExistence type="predicted"/>
<dbReference type="InterPro" id="IPR029057">
    <property type="entry name" value="PRTase-like"/>
</dbReference>
<dbReference type="EMBL" id="RCOS01000176">
    <property type="protein sequence ID" value="RSN71403.1"/>
    <property type="molecule type" value="Genomic_DNA"/>
</dbReference>
<reference evidence="2 4" key="2">
    <citation type="journal article" date="2019" name="Nat. Microbiol.">
        <title>Wide diversity of methane and short-chain alkane metabolisms in uncultured archaea.</title>
        <authorList>
            <person name="Borrel G."/>
            <person name="Adam P.S."/>
            <person name="McKay L.J."/>
            <person name="Chen L.X."/>
            <person name="Sierra-Garcia I.N."/>
            <person name="Sieber C.M."/>
            <person name="Letourneur Q."/>
            <person name="Ghozlane A."/>
            <person name="Andersen G.L."/>
            <person name="Li W.J."/>
            <person name="Hallam S.J."/>
            <person name="Muyzer G."/>
            <person name="de Oliveira V.M."/>
            <person name="Inskeep W.P."/>
            <person name="Banfield J.F."/>
            <person name="Gribaldo S."/>
        </authorList>
    </citation>
    <scope>NUCLEOTIDE SEQUENCE [LARGE SCALE GENOMIC DNA]</scope>
    <source>
        <strain evidence="2">NM4</strain>
    </source>
</reference>
<name>A0A429GCA5_9CREN</name>